<dbReference type="GO" id="GO:0016052">
    <property type="term" value="P:carbohydrate catabolic process"/>
    <property type="evidence" value="ECO:0007669"/>
    <property type="project" value="TreeGrafter"/>
</dbReference>
<name>A0A8J2YU75_9PROT</name>
<dbReference type="PANTHER" id="PTHR10889">
    <property type="entry name" value="DEOXYRIBOSE-PHOSPHATE ALDOLASE"/>
    <property type="match status" value="1"/>
</dbReference>
<evidence type="ECO:0000256" key="3">
    <source>
        <dbReference type="ARBA" id="ARBA00012515"/>
    </source>
</evidence>
<protein>
    <recommendedName>
        <fullName evidence="3 7">Deoxyribose-phosphate aldolase</fullName>
        <ecNumber evidence="3 7">4.1.2.4</ecNumber>
    </recommendedName>
</protein>
<dbReference type="GO" id="GO:0005737">
    <property type="term" value="C:cytoplasm"/>
    <property type="evidence" value="ECO:0007669"/>
    <property type="project" value="InterPro"/>
</dbReference>
<dbReference type="RefSeq" id="WP_189047054.1">
    <property type="nucleotide sequence ID" value="NZ_BMJQ01000007.1"/>
</dbReference>
<dbReference type="SMART" id="SM01133">
    <property type="entry name" value="DeoC"/>
    <property type="match status" value="1"/>
</dbReference>
<evidence type="ECO:0000256" key="6">
    <source>
        <dbReference type="ARBA" id="ARBA00048791"/>
    </source>
</evidence>
<dbReference type="InterPro" id="IPR002915">
    <property type="entry name" value="DeoC/FbaB/LacD_aldolase"/>
</dbReference>
<reference evidence="8" key="2">
    <citation type="submission" date="2020-09" db="EMBL/GenBank/DDBJ databases">
        <authorList>
            <person name="Sun Q."/>
            <person name="Zhou Y."/>
        </authorList>
    </citation>
    <scope>NUCLEOTIDE SEQUENCE</scope>
    <source>
        <strain evidence="8">CGMCC 1.15725</strain>
    </source>
</reference>
<dbReference type="Pfam" id="PF01791">
    <property type="entry name" value="DeoC"/>
    <property type="match status" value="1"/>
</dbReference>
<evidence type="ECO:0000256" key="5">
    <source>
        <dbReference type="ARBA" id="ARBA00023270"/>
    </source>
</evidence>
<comment type="similarity">
    <text evidence="2">Belongs to the DeoC/FbaB aldolase family. DeoC type 2 subfamily.</text>
</comment>
<sequence>MASDPHTTANLRRIAQRLLPLIDLTSLNDSDDAAVVERLCARARTPAGNVAAVCIHAPHIPVAKRALVGTDVPIATVTNFPAGAADVAAAAEETAKAVALGADEVDVVFPYGALIAGDRTVGLELVKASKAACGGKVLLKVILETGQLKTPQLIRAASDIAIAGGADFIKTSTGKTQPGASLEAAEVMLGAISDARAQRRWVGFKASGGVRTVSEAQAYLALADRMLGDGFASAATFRVGASALLDDVLICLGLDA</sequence>
<proteinExistence type="inferred from homology"/>
<reference evidence="8" key="1">
    <citation type="journal article" date="2014" name="Int. J. Syst. Evol. Microbiol.">
        <title>Complete genome sequence of Corynebacterium casei LMG S-19264T (=DSM 44701T), isolated from a smear-ripened cheese.</title>
        <authorList>
            <consortium name="US DOE Joint Genome Institute (JGI-PGF)"/>
            <person name="Walter F."/>
            <person name="Albersmeier A."/>
            <person name="Kalinowski J."/>
            <person name="Ruckert C."/>
        </authorList>
    </citation>
    <scope>NUCLEOTIDE SEQUENCE</scope>
    <source>
        <strain evidence="8">CGMCC 1.15725</strain>
    </source>
</reference>
<dbReference type="GO" id="GO:0009264">
    <property type="term" value="P:deoxyribonucleotide catabolic process"/>
    <property type="evidence" value="ECO:0007669"/>
    <property type="project" value="UniProtKB-UniRule"/>
</dbReference>
<evidence type="ECO:0000256" key="7">
    <source>
        <dbReference type="NCBIfam" id="TIGR00126"/>
    </source>
</evidence>
<keyword evidence="4" id="KW-0456">Lyase</keyword>
<dbReference type="Proteomes" id="UP000646365">
    <property type="component" value="Unassembled WGS sequence"/>
</dbReference>
<dbReference type="GO" id="GO:0004139">
    <property type="term" value="F:deoxyribose-phosphate aldolase activity"/>
    <property type="evidence" value="ECO:0007669"/>
    <property type="project" value="UniProtKB-UniRule"/>
</dbReference>
<evidence type="ECO:0000313" key="8">
    <source>
        <dbReference type="EMBL" id="GGF21707.1"/>
    </source>
</evidence>
<gene>
    <name evidence="8" type="primary">deoC</name>
    <name evidence="8" type="ORF">GCM10011611_29730</name>
</gene>
<evidence type="ECO:0000256" key="1">
    <source>
        <dbReference type="ARBA" id="ARBA00004816"/>
    </source>
</evidence>
<dbReference type="InterPro" id="IPR013785">
    <property type="entry name" value="Aldolase_TIM"/>
</dbReference>
<dbReference type="AlphaFoldDB" id="A0A8J2YU75"/>
<keyword evidence="5" id="KW-0704">Schiff base</keyword>
<dbReference type="EMBL" id="BMJQ01000007">
    <property type="protein sequence ID" value="GGF21707.1"/>
    <property type="molecule type" value="Genomic_DNA"/>
</dbReference>
<dbReference type="SUPFAM" id="SSF51569">
    <property type="entry name" value="Aldolase"/>
    <property type="match status" value="1"/>
</dbReference>
<evidence type="ECO:0000256" key="2">
    <source>
        <dbReference type="ARBA" id="ARBA00009473"/>
    </source>
</evidence>
<comment type="caution">
    <text evidence="8">The sequence shown here is derived from an EMBL/GenBank/DDBJ whole genome shotgun (WGS) entry which is preliminary data.</text>
</comment>
<evidence type="ECO:0000256" key="4">
    <source>
        <dbReference type="ARBA" id="ARBA00023239"/>
    </source>
</evidence>
<dbReference type="PANTHER" id="PTHR10889:SF3">
    <property type="entry name" value="DEOXYRIBOSE-PHOSPHATE ALDOLASE"/>
    <property type="match status" value="1"/>
</dbReference>
<comment type="pathway">
    <text evidence="1">Carbohydrate degradation; 2-deoxy-D-ribose 1-phosphate degradation; D-glyceraldehyde 3-phosphate and acetaldehyde from 2-deoxy-alpha-D-ribose 1-phosphate: step 2/2.</text>
</comment>
<dbReference type="Gene3D" id="3.20.20.70">
    <property type="entry name" value="Aldolase class I"/>
    <property type="match status" value="1"/>
</dbReference>
<organism evidence="8 9">
    <name type="scientific">Aliidongia dinghuensis</name>
    <dbReference type="NCBI Taxonomy" id="1867774"/>
    <lineage>
        <taxon>Bacteria</taxon>
        <taxon>Pseudomonadati</taxon>
        <taxon>Pseudomonadota</taxon>
        <taxon>Alphaproteobacteria</taxon>
        <taxon>Rhodospirillales</taxon>
        <taxon>Dongiaceae</taxon>
        <taxon>Aliidongia</taxon>
    </lineage>
</organism>
<dbReference type="NCBIfam" id="TIGR00126">
    <property type="entry name" value="deoC"/>
    <property type="match status" value="1"/>
</dbReference>
<evidence type="ECO:0000313" key="9">
    <source>
        <dbReference type="Proteomes" id="UP000646365"/>
    </source>
</evidence>
<dbReference type="PIRSF" id="PIRSF001357">
    <property type="entry name" value="DeoC"/>
    <property type="match status" value="1"/>
</dbReference>
<dbReference type="EC" id="4.1.2.4" evidence="3 7"/>
<keyword evidence="9" id="KW-1185">Reference proteome</keyword>
<dbReference type="InterPro" id="IPR011343">
    <property type="entry name" value="DeoC"/>
</dbReference>
<accession>A0A8J2YU75</accession>
<comment type="catalytic activity">
    <reaction evidence="6">
        <text>2-deoxy-D-ribose 5-phosphate = D-glyceraldehyde 3-phosphate + acetaldehyde</text>
        <dbReference type="Rhea" id="RHEA:12821"/>
        <dbReference type="ChEBI" id="CHEBI:15343"/>
        <dbReference type="ChEBI" id="CHEBI:59776"/>
        <dbReference type="ChEBI" id="CHEBI:62877"/>
        <dbReference type="EC" id="4.1.2.4"/>
    </reaction>
</comment>